<dbReference type="Gene3D" id="1.10.10.60">
    <property type="entry name" value="Homeodomain-like"/>
    <property type="match status" value="1"/>
</dbReference>
<dbReference type="Pfam" id="PF13426">
    <property type="entry name" value="PAS_9"/>
    <property type="match status" value="1"/>
</dbReference>
<dbReference type="AlphaFoldDB" id="A0A366EX32"/>
<dbReference type="EMBL" id="QNRJ01000003">
    <property type="protein sequence ID" value="RBP06035.1"/>
    <property type="molecule type" value="Genomic_DNA"/>
</dbReference>
<dbReference type="PROSITE" id="PS00675">
    <property type="entry name" value="SIGMA54_INTERACT_1"/>
    <property type="match status" value="1"/>
</dbReference>
<evidence type="ECO:0000256" key="1">
    <source>
        <dbReference type="ARBA" id="ARBA00022741"/>
    </source>
</evidence>
<dbReference type="InterPro" id="IPR035965">
    <property type="entry name" value="PAS-like_dom_sf"/>
</dbReference>
<dbReference type="InterPro" id="IPR009057">
    <property type="entry name" value="Homeodomain-like_sf"/>
</dbReference>
<keyword evidence="5" id="KW-0175">Coiled coil</keyword>
<dbReference type="Pfam" id="PF00158">
    <property type="entry name" value="Sigma54_activat"/>
    <property type="match status" value="1"/>
</dbReference>
<dbReference type="GO" id="GO:0003677">
    <property type="term" value="F:DNA binding"/>
    <property type="evidence" value="ECO:0007669"/>
    <property type="project" value="UniProtKB-KW"/>
</dbReference>
<dbReference type="SUPFAM" id="SSF52540">
    <property type="entry name" value="P-loop containing nucleoside triphosphate hydrolases"/>
    <property type="match status" value="1"/>
</dbReference>
<evidence type="ECO:0000256" key="5">
    <source>
        <dbReference type="SAM" id="Coils"/>
    </source>
</evidence>
<keyword evidence="1" id="KW-0547">Nucleotide-binding</keyword>
<dbReference type="InterPro" id="IPR000014">
    <property type="entry name" value="PAS"/>
</dbReference>
<evidence type="ECO:0000256" key="2">
    <source>
        <dbReference type="ARBA" id="ARBA00022797"/>
    </source>
</evidence>
<feature type="domain" description="PAC" evidence="8">
    <location>
        <begin position="74"/>
        <end position="126"/>
    </location>
</feature>
<dbReference type="SUPFAM" id="SSF55785">
    <property type="entry name" value="PYP-like sensor domain (PAS domain)"/>
    <property type="match status" value="1"/>
</dbReference>
<dbReference type="Pfam" id="PF18024">
    <property type="entry name" value="HTH_50"/>
    <property type="match status" value="1"/>
</dbReference>
<reference evidence="9 10" key="1">
    <citation type="submission" date="2018-06" db="EMBL/GenBank/DDBJ databases">
        <title>Freshwater and sediment microbial communities from various areas in North America, analyzing microbe dynamics in response to fracking.</title>
        <authorList>
            <person name="Lamendella R."/>
        </authorList>
    </citation>
    <scope>NUCLEOTIDE SEQUENCE [LARGE SCALE GENOMIC DNA]</scope>
    <source>
        <strain evidence="9 10">97B</strain>
    </source>
</reference>
<dbReference type="InterPro" id="IPR030828">
    <property type="entry name" value="HTH_TyrR"/>
</dbReference>
<dbReference type="CDD" id="cd00130">
    <property type="entry name" value="PAS"/>
    <property type="match status" value="1"/>
</dbReference>
<dbReference type="Gene3D" id="1.10.8.60">
    <property type="match status" value="1"/>
</dbReference>
<dbReference type="PANTHER" id="PTHR32071">
    <property type="entry name" value="TRANSCRIPTIONAL REGULATORY PROTEIN"/>
    <property type="match status" value="1"/>
</dbReference>
<feature type="domain" description="Sigma-54 factor interaction" evidence="6">
    <location>
        <begin position="151"/>
        <end position="380"/>
    </location>
</feature>
<dbReference type="PROSITE" id="PS50113">
    <property type="entry name" value="PAC"/>
    <property type="match status" value="1"/>
</dbReference>
<evidence type="ECO:0000259" key="7">
    <source>
        <dbReference type="PROSITE" id="PS50112"/>
    </source>
</evidence>
<dbReference type="NCBIfam" id="TIGR04381">
    <property type="entry name" value="HTH_TypR"/>
    <property type="match status" value="1"/>
</dbReference>
<evidence type="ECO:0000256" key="3">
    <source>
        <dbReference type="ARBA" id="ARBA00022840"/>
    </source>
</evidence>
<dbReference type="PROSITE" id="PS50112">
    <property type="entry name" value="PAS"/>
    <property type="match status" value="1"/>
</dbReference>
<protein>
    <recommendedName>
        <fullName evidence="4">HTH-type transcriptional regulatory protein TyrR</fullName>
    </recommendedName>
</protein>
<evidence type="ECO:0000259" key="6">
    <source>
        <dbReference type="PROSITE" id="PS50045"/>
    </source>
</evidence>
<dbReference type="Gene3D" id="3.40.50.300">
    <property type="entry name" value="P-loop containing nucleotide triphosphate hydrolases"/>
    <property type="match status" value="1"/>
</dbReference>
<dbReference type="Pfam" id="PF25601">
    <property type="entry name" value="AAA_lid_14"/>
    <property type="match status" value="1"/>
</dbReference>
<evidence type="ECO:0000256" key="4">
    <source>
        <dbReference type="ARBA" id="ARBA00029500"/>
    </source>
</evidence>
<dbReference type="PROSITE" id="PS50045">
    <property type="entry name" value="SIGMA54_INTERACT_4"/>
    <property type="match status" value="1"/>
</dbReference>
<dbReference type="Gene3D" id="3.30.450.20">
    <property type="entry name" value="PAS domain"/>
    <property type="match status" value="1"/>
</dbReference>
<comment type="caution">
    <text evidence="9">The sequence shown here is derived from an EMBL/GenBank/DDBJ whole genome shotgun (WGS) entry which is preliminary data.</text>
</comment>
<dbReference type="InterPro" id="IPR002078">
    <property type="entry name" value="Sigma_54_int"/>
</dbReference>
<keyword evidence="2" id="KW-0058">Aromatic hydrocarbons catabolism</keyword>
<evidence type="ECO:0000313" key="10">
    <source>
        <dbReference type="Proteomes" id="UP000252118"/>
    </source>
</evidence>
<dbReference type="Proteomes" id="UP000252118">
    <property type="component" value="Unassembled WGS sequence"/>
</dbReference>
<dbReference type="InterPro" id="IPR025662">
    <property type="entry name" value="Sigma_54_int_dom_ATP-bd_1"/>
</dbReference>
<dbReference type="SMART" id="SM00382">
    <property type="entry name" value="AAA"/>
    <property type="match status" value="1"/>
</dbReference>
<organism evidence="9 10">
    <name type="scientific">Rossellomorea aquimaris</name>
    <dbReference type="NCBI Taxonomy" id="189382"/>
    <lineage>
        <taxon>Bacteria</taxon>
        <taxon>Bacillati</taxon>
        <taxon>Bacillota</taxon>
        <taxon>Bacilli</taxon>
        <taxon>Bacillales</taxon>
        <taxon>Bacillaceae</taxon>
        <taxon>Rossellomorea</taxon>
    </lineage>
</organism>
<name>A0A366EX32_9BACI</name>
<dbReference type="FunFam" id="3.40.50.300:FF:000006">
    <property type="entry name" value="DNA-binding transcriptional regulator NtrC"/>
    <property type="match status" value="1"/>
</dbReference>
<accession>A0A366EX32</accession>
<evidence type="ECO:0000313" key="9">
    <source>
        <dbReference type="EMBL" id="RBP06035.1"/>
    </source>
</evidence>
<dbReference type="GO" id="GO:0005524">
    <property type="term" value="F:ATP binding"/>
    <property type="evidence" value="ECO:0007669"/>
    <property type="project" value="UniProtKB-KW"/>
</dbReference>
<dbReference type="InterPro" id="IPR025943">
    <property type="entry name" value="Sigma_54_int_dom_ATP-bd_2"/>
</dbReference>
<evidence type="ECO:0000259" key="8">
    <source>
        <dbReference type="PROSITE" id="PS50113"/>
    </source>
</evidence>
<dbReference type="InterPro" id="IPR027417">
    <property type="entry name" value="P-loop_NTPase"/>
</dbReference>
<dbReference type="InterPro" id="IPR000700">
    <property type="entry name" value="PAS-assoc_C"/>
</dbReference>
<dbReference type="PROSITE" id="PS00676">
    <property type="entry name" value="SIGMA54_INTERACT_2"/>
    <property type="match status" value="1"/>
</dbReference>
<proteinExistence type="predicted"/>
<gene>
    <name evidence="9" type="ORF">DET59_103164</name>
</gene>
<dbReference type="PANTHER" id="PTHR32071:SF57">
    <property type="entry name" value="C4-DICARBOXYLATE TRANSPORT TRANSCRIPTIONAL REGULATORY PROTEIN DCTD"/>
    <property type="match status" value="1"/>
</dbReference>
<dbReference type="InterPro" id="IPR003593">
    <property type="entry name" value="AAA+_ATPase"/>
</dbReference>
<keyword evidence="3" id="KW-0067">ATP-binding</keyword>
<sequence length="459" mass="52117">MTEMKKSWNENEAILHSLQDDILVTNTDGIILKVSDATGDIYNVNSAEMVGKSVYDLEKEGVFSPILTPIVLKEKKKITLVQTSKEGKKLLVTGIPVFNETGELVRIVSYSHDVTELLNMKKYLTEMEDEMERVKSELEILRSRHYYSDGIIASSDEMKKVLQVALQVAEVDVNVLLLGESGVGKSHIAKFIHNKSQRKGGPFIEVNCGAIPDSLFEAEFFGYEPGSFTGADRKGKIGLAELAEGGTLFLDEIGELSLSNQVKILKFIQEKQFYRVGGTKQRKVDFRVLAATNKDLEVAVDEKEFRRDLFFRLNVVPITIPPLRERTSDIITMIDYFVNYFCEKYQRQRELDEGVVHQLLIQDWNGNVRELMNLIERLIVTSSKPLIEMENLPGPYTKHNADISGFEYNGQSLKDILESVEEQVLKNAREKHKTTTQMAQNLGISQPSIVRKLKKYKIK</sequence>
<dbReference type="CDD" id="cd00009">
    <property type="entry name" value="AAA"/>
    <property type="match status" value="1"/>
</dbReference>
<dbReference type="InterPro" id="IPR058031">
    <property type="entry name" value="AAA_lid_NorR"/>
</dbReference>
<feature type="domain" description="PAS" evidence="7">
    <location>
        <begin position="7"/>
        <end position="57"/>
    </location>
</feature>
<dbReference type="SUPFAM" id="SSF46689">
    <property type="entry name" value="Homeodomain-like"/>
    <property type="match status" value="1"/>
</dbReference>
<dbReference type="GO" id="GO:0006355">
    <property type="term" value="P:regulation of DNA-templated transcription"/>
    <property type="evidence" value="ECO:0007669"/>
    <property type="project" value="InterPro"/>
</dbReference>
<feature type="coiled-coil region" evidence="5">
    <location>
        <begin position="117"/>
        <end position="144"/>
    </location>
</feature>